<feature type="non-terminal residue" evidence="2">
    <location>
        <position position="63"/>
    </location>
</feature>
<accession>A0A6J4MM98</accession>
<feature type="non-terminal residue" evidence="2">
    <location>
        <position position="1"/>
    </location>
</feature>
<feature type="region of interest" description="Disordered" evidence="1">
    <location>
        <begin position="1"/>
        <end position="20"/>
    </location>
</feature>
<dbReference type="EMBL" id="CADCTX010000927">
    <property type="protein sequence ID" value="CAA9358979.1"/>
    <property type="molecule type" value="Genomic_DNA"/>
</dbReference>
<proteinExistence type="predicted"/>
<gene>
    <name evidence="2" type="ORF">AVDCRST_MAG40-3355</name>
</gene>
<protein>
    <submittedName>
        <fullName evidence="2">Uncharacterized protein</fullName>
    </submittedName>
</protein>
<evidence type="ECO:0000313" key="2">
    <source>
        <dbReference type="EMBL" id="CAA9358979.1"/>
    </source>
</evidence>
<name>A0A6J4MM98_9BACT</name>
<organism evidence="2">
    <name type="scientific">uncultured Gemmatimonadaceae bacterium</name>
    <dbReference type="NCBI Taxonomy" id="246130"/>
    <lineage>
        <taxon>Bacteria</taxon>
        <taxon>Pseudomonadati</taxon>
        <taxon>Gemmatimonadota</taxon>
        <taxon>Gemmatimonadia</taxon>
        <taxon>Gemmatimonadales</taxon>
        <taxon>Gemmatimonadaceae</taxon>
        <taxon>environmental samples</taxon>
    </lineage>
</organism>
<reference evidence="2" key="1">
    <citation type="submission" date="2020-02" db="EMBL/GenBank/DDBJ databases">
        <authorList>
            <person name="Meier V. D."/>
        </authorList>
    </citation>
    <scope>NUCLEOTIDE SEQUENCE</scope>
    <source>
        <strain evidence="2">AVDCRST_MAG40</strain>
    </source>
</reference>
<dbReference type="AlphaFoldDB" id="A0A6J4MM98"/>
<sequence length="63" mass="5956">GGVQGARRGGDRALGGVPAPGLRGALEHAREELGLPVPRVAVRVRRGGAHGAVAGAAAGGGGV</sequence>
<evidence type="ECO:0000256" key="1">
    <source>
        <dbReference type="SAM" id="MobiDB-lite"/>
    </source>
</evidence>